<dbReference type="RefSeq" id="WP_311560132.1">
    <property type="nucleotide sequence ID" value="NZ_JAVREJ010000038.1"/>
</dbReference>
<proteinExistence type="predicted"/>
<keyword evidence="2" id="KW-1185">Reference proteome</keyword>
<organism evidence="1 2">
    <name type="scientific">Pseudonocardia charpentierae</name>
    <dbReference type="NCBI Taxonomy" id="3075545"/>
    <lineage>
        <taxon>Bacteria</taxon>
        <taxon>Bacillati</taxon>
        <taxon>Actinomycetota</taxon>
        <taxon>Actinomycetes</taxon>
        <taxon>Pseudonocardiales</taxon>
        <taxon>Pseudonocardiaceae</taxon>
        <taxon>Pseudonocardia</taxon>
    </lineage>
</organism>
<dbReference type="EMBL" id="JAVREJ010000038">
    <property type="protein sequence ID" value="MDT0353619.1"/>
    <property type="molecule type" value="Genomic_DNA"/>
</dbReference>
<accession>A0ABU2NLW2</accession>
<sequence>MAPQHHHLARRERLTLAAATLRGVLAGAKRAVPNCFLGRLTDN</sequence>
<dbReference type="Proteomes" id="UP001183202">
    <property type="component" value="Unassembled WGS sequence"/>
</dbReference>
<reference evidence="2" key="1">
    <citation type="submission" date="2023-07" db="EMBL/GenBank/DDBJ databases">
        <title>30 novel species of actinomycetes from the DSMZ collection.</title>
        <authorList>
            <person name="Nouioui I."/>
        </authorList>
    </citation>
    <scope>NUCLEOTIDE SEQUENCE [LARGE SCALE GENOMIC DNA]</scope>
    <source>
        <strain evidence="2">DSM 45834</strain>
    </source>
</reference>
<comment type="caution">
    <text evidence="1">The sequence shown here is derived from an EMBL/GenBank/DDBJ whole genome shotgun (WGS) entry which is preliminary data.</text>
</comment>
<gene>
    <name evidence="1" type="ORF">RM445_29420</name>
</gene>
<protein>
    <submittedName>
        <fullName evidence="1">Uncharacterized protein</fullName>
    </submittedName>
</protein>
<evidence type="ECO:0000313" key="1">
    <source>
        <dbReference type="EMBL" id="MDT0353619.1"/>
    </source>
</evidence>
<evidence type="ECO:0000313" key="2">
    <source>
        <dbReference type="Proteomes" id="UP001183202"/>
    </source>
</evidence>
<name>A0ABU2NLW2_9PSEU</name>